<comment type="caution">
    <text evidence="1">The sequence shown here is derived from an EMBL/GenBank/DDBJ whole genome shotgun (WGS) entry which is preliminary data.</text>
</comment>
<name>A0A4Z2DUD0_SCHJA</name>
<gene>
    <name evidence="1" type="ORF">EWB00_005107</name>
</gene>
<dbReference type="Proteomes" id="UP000311919">
    <property type="component" value="Unassembled WGS sequence"/>
</dbReference>
<sequence length="128" mass="14697">VRLSAFAVHCFIFVTRCSKTLKLVQEKFDQLSKSIGKNVQSICKQLALLSAFEHDVQALEPLYACTIPMSSRFSTNGNRIYGIILVNYANQCLIYYKSPNDKFKSCLEKTKQLNMPFKQHLNQYHKLG</sequence>
<keyword evidence="2" id="KW-1185">Reference proteome</keyword>
<feature type="non-terminal residue" evidence="1">
    <location>
        <position position="128"/>
    </location>
</feature>
<protein>
    <submittedName>
        <fullName evidence="1">Spectrin beta chain, non-erythrocytic 1</fullName>
    </submittedName>
</protein>
<evidence type="ECO:0000313" key="2">
    <source>
        <dbReference type="Proteomes" id="UP000311919"/>
    </source>
</evidence>
<proteinExistence type="predicted"/>
<organism evidence="1 2">
    <name type="scientific">Schistosoma japonicum</name>
    <name type="common">Blood fluke</name>
    <dbReference type="NCBI Taxonomy" id="6182"/>
    <lineage>
        <taxon>Eukaryota</taxon>
        <taxon>Metazoa</taxon>
        <taxon>Spiralia</taxon>
        <taxon>Lophotrochozoa</taxon>
        <taxon>Platyhelminthes</taxon>
        <taxon>Trematoda</taxon>
        <taxon>Digenea</taxon>
        <taxon>Strigeidida</taxon>
        <taxon>Schistosomatoidea</taxon>
        <taxon>Schistosomatidae</taxon>
        <taxon>Schistosoma</taxon>
    </lineage>
</organism>
<reference evidence="1 2" key="1">
    <citation type="submission" date="2019-03" db="EMBL/GenBank/DDBJ databases">
        <title>An improved genome assembly of the fluke Schistosoma japonicum.</title>
        <authorList>
            <person name="Hu W."/>
            <person name="Luo F."/>
            <person name="Yin M."/>
            <person name="Mo X."/>
            <person name="Sun C."/>
            <person name="Wu Q."/>
            <person name="Zhu B."/>
            <person name="Xiang M."/>
            <person name="Wang J."/>
            <person name="Wang Y."/>
            <person name="Zhang T."/>
            <person name="Xu B."/>
            <person name="Zheng H."/>
            <person name="Feng Z."/>
        </authorList>
    </citation>
    <scope>NUCLEOTIDE SEQUENCE [LARGE SCALE GENOMIC DNA]</scope>
    <source>
        <strain evidence="1">HuSjv2</strain>
        <tissue evidence="1">Worms</tissue>
    </source>
</reference>
<feature type="non-terminal residue" evidence="1">
    <location>
        <position position="1"/>
    </location>
</feature>
<evidence type="ECO:0000313" key="1">
    <source>
        <dbReference type="EMBL" id="TNN20161.1"/>
    </source>
</evidence>
<dbReference type="EMBL" id="SKCS01000034">
    <property type="protein sequence ID" value="TNN20161.1"/>
    <property type="molecule type" value="Genomic_DNA"/>
</dbReference>
<accession>A0A4Z2DUD0</accession>
<dbReference type="AlphaFoldDB" id="A0A4Z2DUD0"/>